<accession>Q8GBS0</accession>
<evidence type="ECO:0000313" key="2">
    <source>
        <dbReference type="EMBL" id="CAC82571.1"/>
    </source>
</evidence>
<dbReference type="AlphaFoldDB" id="Q8GBS0"/>
<proteinExistence type="predicted"/>
<protein>
    <submittedName>
        <fullName evidence="2">Uncharacterized protein</fullName>
    </submittedName>
</protein>
<name>Q8GBS0_TREMA</name>
<sequence>MKLSKKGIIAIVIIALVVLGSAIGFLIWKAQPKGATVAVSILPDSLNPVLEQNTSGLNADELLFDGLVNFEVDKASGSLYSELALAESIVQNPVDKKTYTVMCATLCGTTVRRLLRTISSIRLPLIRSKRTTRPNATILCRLLRKLPPSTKKR</sequence>
<organism evidence="2">
    <name type="scientific">Treponema maltophilum</name>
    <dbReference type="NCBI Taxonomy" id="51160"/>
    <lineage>
        <taxon>Bacteria</taxon>
        <taxon>Pseudomonadati</taxon>
        <taxon>Spirochaetota</taxon>
        <taxon>Spirochaetia</taxon>
        <taxon>Spirochaetales</taxon>
        <taxon>Treponemataceae</taxon>
        <taxon>Treponema</taxon>
    </lineage>
</organism>
<keyword evidence="1" id="KW-1133">Transmembrane helix</keyword>
<keyword evidence="1" id="KW-0472">Membrane</keyword>
<reference evidence="2" key="1">
    <citation type="submission" date="2000-12" db="EMBL/GenBank/DDBJ databases">
        <title>Outer sheath associated proteins of the oral spirocheate Treponema maltophilum.</title>
        <authorList>
            <person name="Heuner K."/>
        </authorList>
    </citation>
    <scope>NUCLEOTIDE SEQUENCE</scope>
</reference>
<keyword evidence="1" id="KW-0812">Transmembrane</keyword>
<dbReference type="EMBL" id="AJ304449">
    <property type="protein sequence ID" value="CAC82571.1"/>
    <property type="molecule type" value="Genomic_DNA"/>
</dbReference>
<evidence type="ECO:0000256" key="1">
    <source>
        <dbReference type="SAM" id="Phobius"/>
    </source>
</evidence>
<feature type="transmembrane region" description="Helical" evidence="1">
    <location>
        <begin position="7"/>
        <end position="28"/>
    </location>
</feature>